<dbReference type="SMART" id="SM00986">
    <property type="entry name" value="UDG"/>
    <property type="match status" value="1"/>
</dbReference>
<name>A0A544QYG5_9FIRM</name>
<dbReference type="PANTHER" id="PTHR11264:SF0">
    <property type="entry name" value="URACIL-DNA GLYCOSYLASE"/>
    <property type="match status" value="1"/>
</dbReference>
<dbReference type="Proteomes" id="UP000317863">
    <property type="component" value="Unassembled WGS sequence"/>
</dbReference>
<organism evidence="13 14">
    <name type="scientific">Peptacetobacter hominis</name>
    <dbReference type="NCBI Taxonomy" id="2743610"/>
    <lineage>
        <taxon>Bacteria</taxon>
        <taxon>Bacillati</taxon>
        <taxon>Bacillota</taxon>
        <taxon>Clostridia</taxon>
        <taxon>Peptostreptococcales</taxon>
        <taxon>Peptostreptococcaceae</taxon>
        <taxon>Peptacetobacter</taxon>
    </lineage>
</organism>
<gene>
    <name evidence="9" type="primary">ung</name>
    <name evidence="13" type="ORF">EXD82_00330</name>
</gene>
<dbReference type="NCBIfam" id="NF003589">
    <property type="entry name" value="PRK05254.1-2"/>
    <property type="match status" value="1"/>
</dbReference>
<dbReference type="Gene3D" id="3.40.470.10">
    <property type="entry name" value="Uracil-DNA glycosylase-like domain"/>
    <property type="match status" value="1"/>
</dbReference>
<sequence>MDLKDKLTKEYWESMLSGTWKEILSTEFEKEYFKKLNLFLEDEYNNYEVFPKRERIFEAFNLTPFEDIKVVIIGQDPYHGDGQAHGLAFSVMPGIKTPPSLKNIYKELNSEYGCYIPDNGYLVKWAKQGVLMLNTSLTVRAHEANSHSKKGWEKFTDAAIKAISERRESVVFVLWGNNAKKKVKLIDSDKHMIIEGVHPSPLSASRGFFGCNHFRMINEFLQEKGYSEIDWQIENLQSKIDI</sequence>
<keyword evidence="14" id="KW-1185">Reference proteome</keyword>
<dbReference type="CDD" id="cd10027">
    <property type="entry name" value="UDG-F1-like"/>
    <property type="match status" value="1"/>
</dbReference>
<evidence type="ECO:0000256" key="4">
    <source>
        <dbReference type="ARBA" id="ARBA00012030"/>
    </source>
</evidence>
<comment type="function">
    <text evidence="2 9 11">Excises uracil residues from the DNA which can arise as a result of misincorporation of dUMP residues by DNA polymerase or due to deamination of cytosine.</text>
</comment>
<dbReference type="GO" id="GO:0097510">
    <property type="term" value="P:base-excision repair, AP site formation via deaminated base removal"/>
    <property type="evidence" value="ECO:0007669"/>
    <property type="project" value="TreeGrafter"/>
</dbReference>
<dbReference type="NCBIfam" id="NF003592">
    <property type="entry name" value="PRK05254.1-5"/>
    <property type="match status" value="1"/>
</dbReference>
<dbReference type="SMART" id="SM00987">
    <property type="entry name" value="UreE_C"/>
    <property type="match status" value="1"/>
</dbReference>
<comment type="similarity">
    <text evidence="3 9 11">Belongs to the uracil-DNA glycosylase (UDG) superfamily. UNG family.</text>
</comment>
<dbReference type="OrthoDB" id="9804372at2"/>
<evidence type="ECO:0000256" key="10">
    <source>
        <dbReference type="PROSITE-ProRule" id="PRU10072"/>
    </source>
</evidence>
<dbReference type="NCBIfam" id="NF003591">
    <property type="entry name" value="PRK05254.1-4"/>
    <property type="match status" value="1"/>
</dbReference>
<keyword evidence="8 9" id="KW-0234">DNA repair</keyword>
<evidence type="ECO:0000313" key="14">
    <source>
        <dbReference type="Proteomes" id="UP000317863"/>
    </source>
</evidence>
<evidence type="ECO:0000256" key="5">
    <source>
        <dbReference type="ARBA" id="ARBA00018429"/>
    </source>
</evidence>
<keyword evidence="6 9" id="KW-0227">DNA damage</keyword>
<comment type="caution">
    <text evidence="13">The sequence shown here is derived from an EMBL/GenBank/DDBJ whole genome shotgun (WGS) entry which is preliminary data.</text>
</comment>
<feature type="active site" description="Proton acceptor" evidence="9 10">
    <location>
        <position position="76"/>
    </location>
</feature>
<dbReference type="InterPro" id="IPR002043">
    <property type="entry name" value="UDG_fam1"/>
</dbReference>
<dbReference type="AlphaFoldDB" id="A0A544QYG5"/>
<dbReference type="GO" id="GO:0005737">
    <property type="term" value="C:cytoplasm"/>
    <property type="evidence" value="ECO:0007669"/>
    <property type="project" value="UniProtKB-SubCell"/>
</dbReference>
<proteinExistence type="inferred from homology"/>
<dbReference type="Pfam" id="PF03167">
    <property type="entry name" value="UDG"/>
    <property type="match status" value="1"/>
</dbReference>
<evidence type="ECO:0000256" key="9">
    <source>
        <dbReference type="HAMAP-Rule" id="MF_00148"/>
    </source>
</evidence>
<dbReference type="EMBL" id="SGJB01000001">
    <property type="protein sequence ID" value="TQQ85698.1"/>
    <property type="molecule type" value="Genomic_DNA"/>
</dbReference>
<reference evidence="13 14" key="1">
    <citation type="submission" date="2019-02" db="EMBL/GenBank/DDBJ databases">
        <title>Peptostreptococcaceae bacterium ZHW00191 nov., a new bacterium isolated from the human gut.</title>
        <authorList>
            <person name="Zhou H.-W."/>
            <person name="Chen X.-J."/>
        </authorList>
    </citation>
    <scope>NUCLEOTIDE SEQUENCE [LARGE SCALE GENOMIC DNA]</scope>
    <source>
        <strain evidence="13 14">ZHW00191</strain>
    </source>
</reference>
<evidence type="ECO:0000256" key="6">
    <source>
        <dbReference type="ARBA" id="ARBA00022763"/>
    </source>
</evidence>
<dbReference type="InterPro" id="IPR018085">
    <property type="entry name" value="Ura-DNA_Glyclase_AS"/>
</dbReference>
<evidence type="ECO:0000256" key="8">
    <source>
        <dbReference type="ARBA" id="ARBA00023204"/>
    </source>
</evidence>
<dbReference type="GO" id="GO:0004844">
    <property type="term" value="F:uracil DNA N-glycosylase activity"/>
    <property type="evidence" value="ECO:0007669"/>
    <property type="project" value="UniProtKB-UniRule"/>
</dbReference>
<dbReference type="HAMAP" id="MF_00148">
    <property type="entry name" value="UDG"/>
    <property type="match status" value="1"/>
</dbReference>
<evidence type="ECO:0000256" key="11">
    <source>
        <dbReference type="RuleBase" id="RU003780"/>
    </source>
</evidence>
<keyword evidence="9" id="KW-0963">Cytoplasm</keyword>
<feature type="domain" description="Uracil-DNA glycosylase-like" evidence="12">
    <location>
        <begin position="61"/>
        <end position="221"/>
    </location>
</feature>
<dbReference type="NCBIfam" id="TIGR00628">
    <property type="entry name" value="ung"/>
    <property type="match status" value="1"/>
</dbReference>
<protein>
    <recommendedName>
        <fullName evidence="5 9">Uracil-DNA glycosylase</fullName>
        <shortName evidence="9">UDG</shortName>
        <ecNumber evidence="4 9">3.2.2.27</ecNumber>
    </recommendedName>
</protein>
<dbReference type="FunFam" id="3.40.470.10:FF:000001">
    <property type="entry name" value="Uracil-DNA glycosylase"/>
    <property type="match status" value="1"/>
</dbReference>
<evidence type="ECO:0000313" key="13">
    <source>
        <dbReference type="EMBL" id="TQQ85698.1"/>
    </source>
</evidence>
<comment type="catalytic activity">
    <reaction evidence="1 9 11">
        <text>Hydrolyzes single-stranded DNA or mismatched double-stranded DNA and polynucleotides, releasing free uracil.</text>
        <dbReference type="EC" id="3.2.2.27"/>
    </reaction>
</comment>
<dbReference type="RefSeq" id="WP_142534928.1">
    <property type="nucleotide sequence ID" value="NZ_SGJB01000001.1"/>
</dbReference>
<evidence type="ECO:0000256" key="2">
    <source>
        <dbReference type="ARBA" id="ARBA00002631"/>
    </source>
</evidence>
<dbReference type="InterPro" id="IPR036895">
    <property type="entry name" value="Uracil-DNA_glycosylase-like_sf"/>
</dbReference>
<dbReference type="InterPro" id="IPR005122">
    <property type="entry name" value="Uracil-DNA_glycosylase-like"/>
</dbReference>
<keyword evidence="13" id="KW-0326">Glycosidase</keyword>
<comment type="subcellular location">
    <subcellularLocation>
        <location evidence="9">Cytoplasm</location>
    </subcellularLocation>
</comment>
<evidence type="ECO:0000259" key="12">
    <source>
        <dbReference type="SMART" id="SM00986"/>
    </source>
</evidence>
<dbReference type="PANTHER" id="PTHR11264">
    <property type="entry name" value="URACIL-DNA GLYCOSYLASE"/>
    <property type="match status" value="1"/>
</dbReference>
<evidence type="ECO:0000256" key="7">
    <source>
        <dbReference type="ARBA" id="ARBA00022801"/>
    </source>
</evidence>
<accession>A0A544QYG5</accession>
<dbReference type="NCBIfam" id="NF003588">
    <property type="entry name" value="PRK05254.1-1"/>
    <property type="match status" value="1"/>
</dbReference>
<keyword evidence="7 9" id="KW-0378">Hydrolase</keyword>
<dbReference type="SUPFAM" id="SSF52141">
    <property type="entry name" value="Uracil-DNA glycosylase-like"/>
    <property type="match status" value="1"/>
</dbReference>
<dbReference type="EC" id="3.2.2.27" evidence="4 9"/>
<evidence type="ECO:0000256" key="3">
    <source>
        <dbReference type="ARBA" id="ARBA00008184"/>
    </source>
</evidence>
<evidence type="ECO:0000256" key="1">
    <source>
        <dbReference type="ARBA" id="ARBA00001400"/>
    </source>
</evidence>
<dbReference type="PROSITE" id="PS00130">
    <property type="entry name" value="U_DNA_GLYCOSYLASE"/>
    <property type="match status" value="1"/>
</dbReference>